<feature type="non-terminal residue" evidence="1">
    <location>
        <position position="1"/>
    </location>
</feature>
<gene>
    <name evidence="1" type="ORF">S03H2_63821</name>
</gene>
<sequence length="31" mass="3475">FLAEPAVEGLNDVTNRLVQRMELVKGNARYA</sequence>
<dbReference type="EMBL" id="BARU01041382">
    <property type="protein sequence ID" value="GAH87717.1"/>
    <property type="molecule type" value="Genomic_DNA"/>
</dbReference>
<dbReference type="AlphaFoldDB" id="X1J159"/>
<protein>
    <submittedName>
        <fullName evidence="1">Uncharacterized protein</fullName>
    </submittedName>
</protein>
<evidence type="ECO:0000313" key="1">
    <source>
        <dbReference type="EMBL" id="GAH87717.1"/>
    </source>
</evidence>
<reference evidence="1" key="1">
    <citation type="journal article" date="2014" name="Front. Microbiol.">
        <title>High frequency of phylogenetically diverse reductive dehalogenase-homologous genes in deep subseafloor sedimentary metagenomes.</title>
        <authorList>
            <person name="Kawai M."/>
            <person name="Futagami T."/>
            <person name="Toyoda A."/>
            <person name="Takaki Y."/>
            <person name="Nishi S."/>
            <person name="Hori S."/>
            <person name="Arai W."/>
            <person name="Tsubouchi T."/>
            <person name="Morono Y."/>
            <person name="Uchiyama I."/>
            <person name="Ito T."/>
            <person name="Fujiyama A."/>
            <person name="Inagaki F."/>
            <person name="Takami H."/>
        </authorList>
    </citation>
    <scope>NUCLEOTIDE SEQUENCE</scope>
    <source>
        <strain evidence="1">Expedition CK06-06</strain>
    </source>
</reference>
<proteinExistence type="predicted"/>
<organism evidence="1">
    <name type="scientific">marine sediment metagenome</name>
    <dbReference type="NCBI Taxonomy" id="412755"/>
    <lineage>
        <taxon>unclassified sequences</taxon>
        <taxon>metagenomes</taxon>
        <taxon>ecological metagenomes</taxon>
    </lineage>
</organism>
<comment type="caution">
    <text evidence="1">The sequence shown here is derived from an EMBL/GenBank/DDBJ whole genome shotgun (WGS) entry which is preliminary data.</text>
</comment>
<accession>X1J159</accession>
<name>X1J159_9ZZZZ</name>